<organism evidence="1 3">
    <name type="scientific">Mycoplasmopsis pullorum</name>
    <dbReference type="NCBI Taxonomy" id="48003"/>
    <lineage>
        <taxon>Bacteria</taxon>
        <taxon>Bacillati</taxon>
        <taxon>Mycoplasmatota</taxon>
        <taxon>Mycoplasmoidales</taxon>
        <taxon>Metamycoplasmataceae</taxon>
        <taxon>Mycoplasmopsis</taxon>
    </lineage>
</organism>
<dbReference type="InterPro" id="IPR035437">
    <property type="entry name" value="SNase_OB-fold_sf"/>
</dbReference>
<dbReference type="Proteomes" id="UP000184322">
    <property type="component" value="Chromosome"/>
</dbReference>
<dbReference type="EMBL" id="CP017813">
    <property type="protein sequence ID" value="APJ38761.1"/>
    <property type="molecule type" value="Genomic_DNA"/>
</dbReference>
<gene>
    <name evidence="1" type="ORF">BLA55_03820</name>
    <name evidence="2" type="ORF">BLA55_03965</name>
</gene>
<evidence type="ECO:0000313" key="3">
    <source>
        <dbReference type="Proteomes" id="UP000184322"/>
    </source>
</evidence>
<dbReference type="EMBL" id="CP017813">
    <property type="protein sequence ID" value="APJ38786.1"/>
    <property type="molecule type" value="Genomic_DNA"/>
</dbReference>
<dbReference type="STRING" id="48003.BLA55_03820"/>
<evidence type="ECO:0000313" key="1">
    <source>
        <dbReference type="EMBL" id="APJ38761.1"/>
    </source>
</evidence>
<evidence type="ECO:0000313" key="2">
    <source>
        <dbReference type="EMBL" id="APJ38786.1"/>
    </source>
</evidence>
<proteinExistence type="predicted"/>
<dbReference type="SUPFAM" id="SSF50199">
    <property type="entry name" value="Staphylococcal nuclease"/>
    <property type="match status" value="1"/>
</dbReference>
<dbReference type="Gene3D" id="2.40.50.90">
    <property type="match status" value="1"/>
</dbReference>
<dbReference type="AlphaFoldDB" id="A0A1L4FT08"/>
<accession>A0A1L4FT08</accession>
<name>A0A1L4FT08_9BACT</name>
<sequence length="143" mass="16426">MLSSQCAPSNKAFSINEFDFDNLTKDIDNKIIKYTKYNYFSGVSTEVTQNFWEYYHAVDAEIVRVIDGDTVVVKFDDLKLAQEQSGAESHITENQINIRIPFIDTPEAYVVDPFVSASNKQKEKTPEEIQAIFDAQQAKNWWS</sequence>
<dbReference type="KEGG" id="mpul:BLA55_03965"/>
<dbReference type="KEGG" id="mpul:BLA55_03820"/>
<keyword evidence="3" id="KW-1185">Reference proteome</keyword>
<reference evidence="3" key="2">
    <citation type="submission" date="2016-10" db="EMBL/GenBank/DDBJ databases">
        <authorList>
            <person name="Beylefeld A."/>
            <person name="Abolnik C."/>
        </authorList>
    </citation>
    <scope>NUCLEOTIDE SEQUENCE [LARGE SCALE GENOMIC DNA]</scope>
    <source>
        <strain evidence="3">B359_6</strain>
    </source>
</reference>
<reference evidence="1" key="1">
    <citation type="submission" date="2016-10" db="EMBL/GenBank/DDBJ databases">
        <authorList>
            <person name="de Groot N.N."/>
        </authorList>
    </citation>
    <scope>NUCLEOTIDE SEQUENCE [LARGE SCALE GENOMIC DNA]</scope>
    <source>
        <strain evidence="1">B359_6</strain>
    </source>
</reference>
<protein>
    <submittedName>
        <fullName evidence="1">Uncharacterized protein</fullName>
    </submittedName>
</protein>